<sequence>SLFPSKLLTRSGKLLKLLDISSLGGLVNSNSLSAFNSKVKPRVVSAEDNEETCESMVVSNPAVTAIEMNGRQRERNTSVSENSMVLRQSFFSPQTAGPIAETEDKTRDSLISNNEVPPTYEEAKHLPSNS</sequence>
<accession>A0A7R9MCZ5</accession>
<organism evidence="2">
    <name type="scientific">Oppiella nova</name>
    <dbReference type="NCBI Taxonomy" id="334625"/>
    <lineage>
        <taxon>Eukaryota</taxon>
        <taxon>Metazoa</taxon>
        <taxon>Ecdysozoa</taxon>
        <taxon>Arthropoda</taxon>
        <taxon>Chelicerata</taxon>
        <taxon>Arachnida</taxon>
        <taxon>Acari</taxon>
        <taxon>Acariformes</taxon>
        <taxon>Sarcoptiformes</taxon>
        <taxon>Oribatida</taxon>
        <taxon>Brachypylina</taxon>
        <taxon>Oppioidea</taxon>
        <taxon>Oppiidae</taxon>
        <taxon>Oppiella</taxon>
    </lineage>
</organism>
<dbReference type="OrthoDB" id="6511354at2759"/>
<feature type="non-terminal residue" evidence="2">
    <location>
        <position position="1"/>
    </location>
</feature>
<evidence type="ECO:0000256" key="1">
    <source>
        <dbReference type="SAM" id="MobiDB-lite"/>
    </source>
</evidence>
<dbReference type="Proteomes" id="UP000728032">
    <property type="component" value="Unassembled WGS sequence"/>
</dbReference>
<dbReference type="EMBL" id="CAJPVJ010013898">
    <property type="protein sequence ID" value="CAG2175089.1"/>
    <property type="molecule type" value="Genomic_DNA"/>
</dbReference>
<dbReference type="AlphaFoldDB" id="A0A7R9MCZ5"/>
<dbReference type="EMBL" id="OC928723">
    <property type="protein sequence ID" value="CAD7657903.1"/>
    <property type="molecule type" value="Genomic_DNA"/>
</dbReference>
<evidence type="ECO:0000313" key="2">
    <source>
        <dbReference type="EMBL" id="CAD7657903.1"/>
    </source>
</evidence>
<keyword evidence="3" id="KW-1185">Reference proteome</keyword>
<feature type="compositionally biased region" description="Basic and acidic residues" evidence="1">
    <location>
        <begin position="121"/>
        <end position="130"/>
    </location>
</feature>
<reference evidence="2" key="1">
    <citation type="submission" date="2020-11" db="EMBL/GenBank/DDBJ databases">
        <authorList>
            <person name="Tran Van P."/>
        </authorList>
    </citation>
    <scope>NUCLEOTIDE SEQUENCE</scope>
</reference>
<protein>
    <submittedName>
        <fullName evidence="2">Uncharacterized protein</fullName>
    </submittedName>
</protein>
<name>A0A7R9MCZ5_9ACAR</name>
<feature type="region of interest" description="Disordered" evidence="1">
    <location>
        <begin position="90"/>
        <end position="130"/>
    </location>
</feature>
<gene>
    <name evidence="2" type="ORF">ONB1V03_LOCUS14528</name>
</gene>
<proteinExistence type="predicted"/>
<evidence type="ECO:0000313" key="3">
    <source>
        <dbReference type="Proteomes" id="UP000728032"/>
    </source>
</evidence>